<proteinExistence type="predicted"/>
<dbReference type="Proteomes" id="UP001424741">
    <property type="component" value="Unassembled WGS sequence"/>
</dbReference>
<dbReference type="NCBIfam" id="TIGR02595">
    <property type="entry name" value="PEP_CTERM"/>
    <property type="match status" value="1"/>
</dbReference>
<evidence type="ECO:0000259" key="2">
    <source>
        <dbReference type="Pfam" id="PF07589"/>
    </source>
</evidence>
<dbReference type="InterPro" id="IPR013424">
    <property type="entry name" value="Ice-binding_C"/>
</dbReference>
<dbReference type="RefSeq" id="WP_346188792.1">
    <property type="nucleotide sequence ID" value="NZ_BAABRL010000006.1"/>
</dbReference>
<keyword evidence="4" id="KW-1185">Reference proteome</keyword>
<feature type="chain" id="PRO_5046966389" description="Ice-binding protein C-terminal domain-containing protein" evidence="1">
    <location>
        <begin position="21"/>
        <end position="213"/>
    </location>
</feature>
<dbReference type="EMBL" id="BAABRL010000006">
    <property type="protein sequence ID" value="GAA5496064.1"/>
    <property type="molecule type" value="Genomic_DNA"/>
</dbReference>
<feature type="domain" description="Ice-binding protein C-terminal" evidence="2">
    <location>
        <begin position="190"/>
        <end position="212"/>
    </location>
</feature>
<dbReference type="Pfam" id="PF07589">
    <property type="entry name" value="PEP-CTERM"/>
    <property type="match status" value="1"/>
</dbReference>
<reference evidence="3 4" key="1">
    <citation type="submission" date="2024-02" db="EMBL/GenBank/DDBJ databases">
        <title>Rubritalea halochordaticola NBRC 107102.</title>
        <authorList>
            <person name="Ichikawa N."/>
            <person name="Katano-Makiyama Y."/>
            <person name="Hidaka K."/>
        </authorList>
    </citation>
    <scope>NUCLEOTIDE SEQUENCE [LARGE SCALE GENOMIC DNA]</scope>
    <source>
        <strain evidence="3 4">NBRC 107102</strain>
    </source>
</reference>
<keyword evidence="1" id="KW-0732">Signal</keyword>
<evidence type="ECO:0000313" key="3">
    <source>
        <dbReference type="EMBL" id="GAA5496064.1"/>
    </source>
</evidence>
<evidence type="ECO:0000256" key="1">
    <source>
        <dbReference type="SAM" id="SignalP"/>
    </source>
</evidence>
<evidence type="ECO:0000313" key="4">
    <source>
        <dbReference type="Proteomes" id="UP001424741"/>
    </source>
</evidence>
<sequence>MNKTTLIALAALACVSNSQAAIIYQMLPNTTNGQWDYNNDASVSTFTNEFDNGAFNGGGNRYFYGSAGADAVRDAYSEGFSLSSGTHQYNLSTLSWGGYVWTNPSPSTTGDHIDIEAIINGVSLGVQSTPSATNFGMTLTWDASAITNASDLDVSFIITEVAGIGGNGDVINLEIVGGRNGITLEGEALAVPEPSSSALISLASLGLLLRRRR</sequence>
<name>A0ABP9V039_9BACT</name>
<protein>
    <recommendedName>
        <fullName evidence="2">Ice-binding protein C-terminal domain-containing protein</fullName>
    </recommendedName>
</protein>
<accession>A0ABP9V039</accession>
<comment type="caution">
    <text evidence="3">The sequence shown here is derived from an EMBL/GenBank/DDBJ whole genome shotgun (WGS) entry which is preliminary data.</text>
</comment>
<gene>
    <name evidence="3" type="ORF">Rhal01_02245</name>
</gene>
<feature type="signal peptide" evidence="1">
    <location>
        <begin position="1"/>
        <end position="20"/>
    </location>
</feature>
<organism evidence="3 4">
    <name type="scientific">Rubritalea halochordaticola</name>
    <dbReference type="NCBI Taxonomy" id="714537"/>
    <lineage>
        <taxon>Bacteria</taxon>
        <taxon>Pseudomonadati</taxon>
        <taxon>Verrucomicrobiota</taxon>
        <taxon>Verrucomicrobiia</taxon>
        <taxon>Verrucomicrobiales</taxon>
        <taxon>Rubritaleaceae</taxon>
        <taxon>Rubritalea</taxon>
    </lineage>
</organism>